<protein>
    <submittedName>
        <fullName evidence="2">Uncharacterized protein</fullName>
    </submittedName>
</protein>
<dbReference type="Pfam" id="PF15932">
    <property type="entry name" value="DUF4748"/>
    <property type="match status" value="1"/>
</dbReference>
<dbReference type="EMBL" id="LGUA01000387">
    <property type="protein sequence ID" value="OAX81914.1"/>
    <property type="molecule type" value="Genomic_DNA"/>
</dbReference>
<proteinExistence type="predicted"/>
<feature type="compositionally biased region" description="Basic and acidic residues" evidence="1">
    <location>
        <begin position="141"/>
        <end position="168"/>
    </location>
</feature>
<feature type="compositionally biased region" description="Polar residues" evidence="1">
    <location>
        <begin position="171"/>
        <end position="180"/>
    </location>
</feature>
<dbReference type="OrthoDB" id="2559326at2759"/>
<sequence>MVCRLNPPGTSTICAQRNAPYPGAISTPYFSLNTQSTASNHHHVPLAANRVGWGSLCIAGGGAYYFAKKSINADRAHRHEEAQRRKEEALRRELSTRGRSSAQPPSTAISQNSPSSGGGLTQAARSKSVLEMDDAASPSREAGHDPAATRHEPETLADRVNEKGKYEAAESYTSKKGNRL</sequence>
<evidence type="ECO:0000313" key="2">
    <source>
        <dbReference type="EMBL" id="OAX81914.1"/>
    </source>
</evidence>
<organism evidence="2 3">
    <name type="scientific">Emergomyces africanus</name>
    <dbReference type="NCBI Taxonomy" id="1955775"/>
    <lineage>
        <taxon>Eukaryota</taxon>
        <taxon>Fungi</taxon>
        <taxon>Dikarya</taxon>
        <taxon>Ascomycota</taxon>
        <taxon>Pezizomycotina</taxon>
        <taxon>Eurotiomycetes</taxon>
        <taxon>Eurotiomycetidae</taxon>
        <taxon>Onygenales</taxon>
        <taxon>Ajellomycetaceae</taxon>
        <taxon>Emergomyces</taxon>
    </lineage>
</organism>
<name>A0A1B7NYR7_9EURO</name>
<dbReference type="PANTHER" id="PTHR41800:SF1">
    <property type="entry name" value="EXPRESSED PROTEIN"/>
    <property type="match status" value="1"/>
</dbReference>
<feature type="compositionally biased region" description="Basic and acidic residues" evidence="1">
    <location>
        <begin position="77"/>
        <end position="96"/>
    </location>
</feature>
<evidence type="ECO:0000256" key="1">
    <source>
        <dbReference type="SAM" id="MobiDB-lite"/>
    </source>
</evidence>
<keyword evidence="3" id="KW-1185">Reference proteome</keyword>
<comment type="caution">
    <text evidence="2">The sequence shown here is derived from an EMBL/GenBank/DDBJ whole genome shotgun (WGS) entry which is preliminary data.</text>
</comment>
<evidence type="ECO:0000313" key="3">
    <source>
        <dbReference type="Proteomes" id="UP000091918"/>
    </source>
</evidence>
<dbReference type="InterPro" id="IPR031833">
    <property type="entry name" value="DUF4748"/>
</dbReference>
<dbReference type="Proteomes" id="UP000091918">
    <property type="component" value="Unassembled WGS sequence"/>
</dbReference>
<dbReference type="PANTHER" id="PTHR41800">
    <property type="entry name" value="EXPRESSED PROTEIN"/>
    <property type="match status" value="1"/>
</dbReference>
<feature type="compositionally biased region" description="Polar residues" evidence="1">
    <location>
        <begin position="97"/>
        <end position="115"/>
    </location>
</feature>
<feature type="region of interest" description="Disordered" evidence="1">
    <location>
        <begin position="77"/>
        <end position="180"/>
    </location>
</feature>
<gene>
    <name evidence="2" type="ORF">ACJ72_03747</name>
</gene>
<reference evidence="2 3" key="1">
    <citation type="submission" date="2015-07" db="EMBL/GenBank/DDBJ databases">
        <title>Emmonsia species relationships and genome sequence.</title>
        <authorList>
            <person name="Cuomo C.A."/>
            <person name="Schwartz I.S."/>
            <person name="Kenyon C."/>
            <person name="de Hoog G.S."/>
            <person name="Govender N.P."/>
            <person name="Botha A."/>
            <person name="Moreno L."/>
            <person name="de Vries M."/>
            <person name="Munoz J.F."/>
            <person name="Stielow J.B."/>
        </authorList>
    </citation>
    <scope>NUCLEOTIDE SEQUENCE [LARGE SCALE GENOMIC DNA]</scope>
    <source>
        <strain evidence="2 3">CBS 136260</strain>
    </source>
</reference>
<dbReference type="AlphaFoldDB" id="A0A1B7NYR7"/>
<accession>A0A1B7NYR7</accession>